<dbReference type="EC" id="4.2.2.29" evidence="7"/>
<dbReference type="Gene3D" id="3.30.1490.480">
    <property type="entry name" value="Endolytic murein transglycosylase"/>
    <property type="match status" value="1"/>
</dbReference>
<dbReference type="GO" id="GO:0009252">
    <property type="term" value="P:peptidoglycan biosynthetic process"/>
    <property type="evidence" value="ECO:0007669"/>
    <property type="project" value="UniProtKB-UniRule"/>
</dbReference>
<comment type="catalytic activity">
    <reaction evidence="7">
        <text>a peptidoglycan chain = a peptidoglycan chain with N-acetyl-1,6-anhydromuramyl-[peptide] at the reducing end + a peptidoglycan chain with N-acetylglucosamine at the non-reducing end.</text>
        <dbReference type="EC" id="4.2.2.29"/>
    </reaction>
</comment>
<keyword evidence="1 7" id="KW-1003">Cell membrane</keyword>
<dbReference type="GeneID" id="64116575"/>
<evidence type="ECO:0000256" key="6">
    <source>
        <dbReference type="ARBA" id="ARBA00023316"/>
    </source>
</evidence>
<dbReference type="Proteomes" id="UP000241209">
    <property type="component" value="Unassembled WGS sequence"/>
</dbReference>
<proteinExistence type="inferred from homology"/>
<gene>
    <name evidence="7 8" type="primary">mltG</name>
    <name evidence="8" type="ORF">BU072_04085</name>
    <name evidence="9" type="ORF">I6J37_10500</name>
</gene>
<reference evidence="8" key="2">
    <citation type="submission" date="2018-03" db="EMBL/GenBank/DDBJ databases">
        <authorList>
            <person name="Keele B.F."/>
        </authorList>
    </citation>
    <scope>NUCLEOTIDE SEQUENCE</scope>
    <source>
        <strain evidence="8">SNUC 2204</strain>
    </source>
</reference>
<reference evidence="9 11" key="3">
    <citation type="submission" date="2021-02" db="EMBL/GenBank/DDBJ databases">
        <title>FDA dAtabase for Regulatory Grade micrObial Sequences (FDA-ARGOS): Supporting development and validation of Infectious Disease Dx tests.</title>
        <authorList>
            <person name="Sproer C."/>
            <person name="Gronow S."/>
            <person name="Severitt S."/>
            <person name="Schroder I."/>
            <person name="Tallon L."/>
            <person name="Sadzewicz L."/>
            <person name="Zhao X."/>
            <person name="Boylan J."/>
            <person name="Ott S."/>
            <person name="Bowen H."/>
            <person name="Vavikolanu K."/>
            <person name="Mehta A."/>
            <person name="Aluvathingal J."/>
            <person name="Nadendla S."/>
            <person name="Lowell S."/>
            <person name="Myers T."/>
            <person name="Yan Y."/>
            <person name="Sichtig H."/>
        </authorList>
    </citation>
    <scope>NUCLEOTIDE SEQUENCE [LARGE SCALE GENOMIC DNA]</scope>
    <source>
        <strain evidence="9 11">FDAARGOS_1207</strain>
    </source>
</reference>
<dbReference type="GO" id="GO:0071555">
    <property type="term" value="P:cell wall organization"/>
    <property type="evidence" value="ECO:0007669"/>
    <property type="project" value="UniProtKB-KW"/>
</dbReference>
<dbReference type="Proteomes" id="UP000627155">
    <property type="component" value="Chromosome"/>
</dbReference>
<dbReference type="Pfam" id="PF02618">
    <property type="entry name" value="YceG"/>
    <property type="match status" value="1"/>
</dbReference>
<dbReference type="RefSeq" id="WP_016910825.1">
    <property type="nucleotide sequence ID" value="NZ_BMDF01000001.1"/>
</dbReference>
<comment type="function">
    <text evidence="7">Functions as a peptidoglycan terminase that cleaves nascent peptidoglycan strands endolytically to terminate their elongation.</text>
</comment>
<keyword evidence="5 7" id="KW-0456">Lyase</keyword>
<dbReference type="EMBL" id="CP069486">
    <property type="protein sequence ID" value="QRO84603.1"/>
    <property type="molecule type" value="Genomic_DNA"/>
</dbReference>
<evidence type="ECO:0000256" key="7">
    <source>
        <dbReference type="HAMAP-Rule" id="MF_02065"/>
    </source>
</evidence>
<dbReference type="STRING" id="1167632.GCA_000286335_00095"/>
<evidence type="ECO:0000313" key="10">
    <source>
        <dbReference type="Proteomes" id="UP000241209"/>
    </source>
</evidence>
<dbReference type="HAMAP" id="MF_02065">
    <property type="entry name" value="MltG"/>
    <property type="match status" value="1"/>
</dbReference>
<evidence type="ECO:0000256" key="1">
    <source>
        <dbReference type="ARBA" id="ARBA00022475"/>
    </source>
</evidence>
<evidence type="ECO:0000256" key="2">
    <source>
        <dbReference type="ARBA" id="ARBA00022692"/>
    </source>
</evidence>
<evidence type="ECO:0000313" key="9">
    <source>
        <dbReference type="EMBL" id="QRO84603.1"/>
    </source>
</evidence>
<evidence type="ECO:0000313" key="8">
    <source>
        <dbReference type="EMBL" id="PTI30339.1"/>
    </source>
</evidence>
<organism evidence="8 10">
    <name type="scientific">Mammaliicoccus vitulinus</name>
    <dbReference type="NCBI Taxonomy" id="71237"/>
    <lineage>
        <taxon>Bacteria</taxon>
        <taxon>Bacillati</taxon>
        <taxon>Bacillota</taxon>
        <taxon>Bacilli</taxon>
        <taxon>Bacillales</taxon>
        <taxon>Staphylococcaceae</taxon>
        <taxon>Mammaliicoccus</taxon>
    </lineage>
</organism>
<dbReference type="PANTHER" id="PTHR30518:SF2">
    <property type="entry name" value="ENDOLYTIC MUREIN TRANSGLYCOSYLASE"/>
    <property type="match status" value="1"/>
</dbReference>
<keyword evidence="4 7" id="KW-0472">Membrane</keyword>
<evidence type="ECO:0000256" key="3">
    <source>
        <dbReference type="ARBA" id="ARBA00022989"/>
    </source>
</evidence>
<comment type="subcellular location">
    <subcellularLocation>
        <location evidence="7">Cell membrane</location>
        <topology evidence="7">Single-pass membrane protein</topology>
    </subcellularLocation>
</comment>
<evidence type="ECO:0000256" key="4">
    <source>
        <dbReference type="ARBA" id="ARBA00023136"/>
    </source>
</evidence>
<dbReference type="GO" id="GO:0008932">
    <property type="term" value="F:lytic endotransglycosylase activity"/>
    <property type="evidence" value="ECO:0007669"/>
    <property type="project" value="UniProtKB-UniRule"/>
</dbReference>
<feature type="transmembrane region" description="Helical" evidence="7">
    <location>
        <begin position="21"/>
        <end position="42"/>
    </location>
</feature>
<dbReference type="NCBIfam" id="TIGR00247">
    <property type="entry name" value="endolytic transglycosylase MltG"/>
    <property type="match status" value="1"/>
</dbReference>
<comment type="similarity">
    <text evidence="7">Belongs to the transglycosylase MltG family.</text>
</comment>
<evidence type="ECO:0000256" key="5">
    <source>
        <dbReference type="ARBA" id="ARBA00023239"/>
    </source>
</evidence>
<keyword evidence="3 7" id="KW-1133">Transmembrane helix</keyword>
<keyword evidence="11" id="KW-1185">Reference proteome</keyword>
<dbReference type="AlphaFoldDB" id="A0A2T4PV77"/>
<dbReference type="PANTHER" id="PTHR30518">
    <property type="entry name" value="ENDOLYTIC MUREIN TRANSGLYCOSYLASE"/>
    <property type="match status" value="1"/>
</dbReference>
<dbReference type="EMBL" id="PZFK01000006">
    <property type="protein sequence ID" value="PTI30339.1"/>
    <property type="molecule type" value="Genomic_DNA"/>
</dbReference>
<sequence length="371" mass="42773">MGKNSIYKDARLLSKYISITIIGILFLLFLLITIVGLIFVGINIKPVNADSNEQVIVEVNPNTTTEMLSHQLADKKIIRNVTIFKYYLKLNNISSFQAGEYKFSPSMSPREIAKSLESGKVYLKTAIQFDVKEGSNLELIAGIIEENTSISREAFLKKMRDLDYIKKFQKKYPDMLTDEVLNKNLRYPLEGYFAPSTYQFSKSDVSIDDITNEMLKETYNSTYKIYKDNGGFKFTSNYEEKKITFHEYLTLTSMVELEMKKMTDKSRYVSMLINRIENNPQIALNSDATVRYATKKEPNESISEEDYKDNSKYNTYVNKGLPSGPISNVSDETARTTINPPKTEYYYYTKSKSGKILFAETLKEQEKNREK</sequence>
<dbReference type="InterPro" id="IPR003770">
    <property type="entry name" value="MLTG-like"/>
</dbReference>
<keyword evidence="2 7" id="KW-0812">Transmembrane</keyword>
<feature type="site" description="Important for catalytic activity" evidence="7">
    <location>
        <position position="258"/>
    </location>
</feature>
<reference evidence="8 10" key="1">
    <citation type="journal article" date="2016" name="Front. Microbiol.">
        <title>Comprehensive Phylogenetic Analysis of Bovine Non-aureus Staphylococci Species Based on Whole-Genome Sequencing.</title>
        <authorList>
            <person name="Naushad S."/>
            <person name="Barkema H.W."/>
            <person name="Luby C."/>
            <person name="Condas L.A."/>
            <person name="Nobrega D.B."/>
            <person name="Carson D.A."/>
            <person name="De Buck J."/>
        </authorList>
    </citation>
    <scope>NUCLEOTIDE SEQUENCE [LARGE SCALE GENOMIC DNA]</scope>
    <source>
        <strain evidence="8 10">SNUC 2204</strain>
    </source>
</reference>
<evidence type="ECO:0000313" key="11">
    <source>
        <dbReference type="Proteomes" id="UP000627155"/>
    </source>
</evidence>
<keyword evidence="6 7" id="KW-0961">Cell wall biogenesis/degradation</keyword>
<protein>
    <recommendedName>
        <fullName evidence="7">Endolytic murein transglycosylase</fullName>
        <ecNumber evidence="7">4.2.2.29</ecNumber>
    </recommendedName>
    <alternativeName>
        <fullName evidence="7">Peptidoglycan lytic transglycosylase</fullName>
    </alternativeName>
    <alternativeName>
        <fullName evidence="7">Peptidoglycan polymerization terminase</fullName>
    </alternativeName>
</protein>
<accession>A0A2T4PV77</accession>
<dbReference type="GO" id="GO:0005886">
    <property type="term" value="C:plasma membrane"/>
    <property type="evidence" value="ECO:0007669"/>
    <property type="project" value="UniProtKB-SubCell"/>
</dbReference>
<name>A0A2T4PV77_9STAP</name>